<dbReference type="GO" id="GO:0005524">
    <property type="term" value="F:ATP binding"/>
    <property type="evidence" value="ECO:0007669"/>
    <property type="project" value="UniProtKB-KW"/>
</dbReference>
<keyword evidence="2" id="KW-0067">ATP-binding</keyword>
<gene>
    <name evidence="4" type="ORF">Dsin_023548</name>
</gene>
<dbReference type="SUPFAM" id="SSF56112">
    <property type="entry name" value="Protein kinase-like (PK-like)"/>
    <property type="match status" value="1"/>
</dbReference>
<keyword evidence="5" id="KW-1185">Reference proteome</keyword>
<dbReference type="Pfam" id="PF00069">
    <property type="entry name" value="Pkinase"/>
    <property type="match status" value="1"/>
</dbReference>
<dbReference type="Gene3D" id="1.10.510.10">
    <property type="entry name" value="Transferase(Phosphotransferase) domain 1"/>
    <property type="match status" value="1"/>
</dbReference>
<dbReference type="PANTHER" id="PTHR27005">
    <property type="entry name" value="WALL-ASSOCIATED RECEPTOR KINASE-LIKE 21"/>
    <property type="match status" value="1"/>
</dbReference>
<dbReference type="InterPro" id="IPR000719">
    <property type="entry name" value="Prot_kinase_dom"/>
</dbReference>
<dbReference type="GO" id="GO:0005886">
    <property type="term" value="C:plasma membrane"/>
    <property type="evidence" value="ECO:0007669"/>
    <property type="project" value="TreeGrafter"/>
</dbReference>
<evidence type="ECO:0000259" key="3">
    <source>
        <dbReference type="PROSITE" id="PS50011"/>
    </source>
</evidence>
<dbReference type="EMBL" id="JANJYJ010000007">
    <property type="protein sequence ID" value="KAK3200133.1"/>
    <property type="molecule type" value="Genomic_DNA"/>
</dbReference>
<dbReference type="PROSITE" id="PS50011">
    <property type="entry name" value="PROTEIN_KINASE_DOM"/>
    <property type="match status" value="1"/>
</dbReference>
<feature type="domain" description="Protein kinase" evidence="3">
    <location>
        <begin position="1"/>
        <end position="195"/>
    </location>
</feature>
<dbReference type="GO" id="GO:0004674">
    <property type="term" value="F:protein serine/threonine kinase activity"/>
    <property type="evidence" value="ECO:0007669"/>
    <property type="project" value="TreeGrafter"/>
</dbReference>
<dbReference type="Proteomes" id="UP001281410">
    <property type="component" value="Unassembled WGS sequence"/>
</dbReference>
<dbReference type="InterPro" id="IPR011009">
    <property type="entry name" value="Kinase-like_dom_sf"/>
</dbReference>
<proteinExistence type="predicted"/>
<organism evidence="4 5">
    <name type="scientific">Dipteronia sinensis</name>
    <dbReference type="NCBI Taxonomy" id="43782"/>
    <lineage>
        <taxon>Eukaryota</taxon>
        <taxon>Viridiplantae</taxon>
        <taxon>Streptophyta</taxon>
        <taxon>Embryophyta</taxon>
        <taxon>Tracheophyta</taxon>
        <taxon>Spermatophyta</taxon>
        <taxon>Magnoliopsida</taxon>
        <taxon>eudicotyledons</taxon>
        <taxon>Gunneridae</taxon>
        <taxon>Pentapetalae</taxon>
        <taxon>rosids</taxon>
        <taxon>malvids</taxon>
        <taxon>Sapindales</taxon>
        <taxon>Sapindaceae</taxon>
        <taxon>Hippocastanoideae</taxon>
        <taxon>Acereae</taxon>
        <taxon>Dipteronia</taxon>
    </lineage>
</organism>
<reference evidence="4" key="1">
    <citation type="journal article" date="2023" name="Plant J.">
        <title>Genome sequences and population genomics provide insights into the demographic history, inbreeding, and mutation load of two 'living fossil' tree species of Dipteronia.</title>
        <authorList>
            <person name="Feng Y."/>
            <person name="Comes H.P."/>
            <person name="Chen J."/>
            <person name="Zhu S."/>
            <person name="Lu R."/>
            <person name="Zhang X."/>
            <person name="Li P."/>
            <person name="Qiu J."/>
            <person name="Olsen K.M."/>
            <person name="Qiu Y."/>
        </authorList>
    </citation>
    <scope>NUCLEOTIDE SEQUENCE</scope>
    <source>
        <strain evidence="4">NBL</strain>
    </source>
</reference>
<dbReference type="AlphaFoldDB" id="A0AAE0A3T9"/>
<dbReference type="InterPro" id="IPR045274">
    <property type="entry name" value="WAK-like"/>
</dbReference>
<evidence type="ECO:0000313" key="4">
    <source>
        <dbReference type="EMBL" id="KAK3200133.1"/>
    </source>
</evidence>
<evidence type="ECO:0000256" key="2">
    <source>
        <dbReference type="ARBA" id="ARBA00022840"/>
    </source>
</evidence>
<dbReference type="Gene3D" id="3.30.200.20">
    <property type="entry name" value="Phosphorylase Kinase, domain 1"/>
    <property type="match status" value="1"/>
</dbReference>
<sequence>MKNGAILLEELITSSDGKYNPFCIFSNKELKKATNNYSYPLNVIKHDAYYILYKGSLQERSISVMKFKDVQDAKQFCFNNIVFAAQMNHKNVVKLIGCCLETQIPILVFESVECKTMSDRIRNEDRSPCNEWTGRLKIAMEIANAVAHVHVGFTRPIVSKSIKLANILFDDECVAKLFDFTLSEVIPEGETHVNN</sequence>
<evidence type="ECO:0000256" key="1">
    <source>
        <dbReference type="ARBA" id="ARBA00022741"/>
    </source>
</evidence>
<dbReference type="GO" id="GO:0007166">
    <property type="term" value="P:cell surface receptor signaling pathway"/>
    <property type="evidence" value="ECO:0007669"/>
    <property type="project" value="InterPro"/>
</dbReference>
<name>A0AAE0A3T9_9ROSI</name>
<protein>
    <recommendedName>
        <fullName evidence="3">Protein kinase domain-containing protein</fullName>
    </recommendedName>
</protein>
<keyword evidence="1" id="KW-0547">Nucleotide-binding</keyword>
<comment type="caution">
    <text evidence="4">The sequence shown here is derived from an EMBL/GenBank/DDBJ whole genome shotgun (WGS) entry which is preliminary data.</text>
</comment>
<accession>A0AAE0A3T9</accession>
<dbReference type="PANTHER" id="PTHR27005:SF466">
    <property type="entry name" value="NON-FUNCTIONAL PSEUDOKINASE ZED1-LIKE"/>
    <property type="match status" value="1"/>
</dbReference>
<evidence type="ECO:0000313" key="5">
    <source>
        <dbReference type="Proteomes" id="UP001281410"/>
    </source>
</evidence>